<comment type="caution">
    <text evidence="1">The sequence shown here is derived from an EMBL/GenBank/DDBJ whole genome shotgun (WGS) entry which is preliminary data.</text>
</comment>
<dbReference type="RefSeq" id="WP_145712585.1">
    <property type="nucleotide sequence ID" value="NZ_BAAAFY010000001.1"/>
</dbReference>
<protein>
    <submittedName>
        <fullName evidence="1">Uncharacterized protein</fullName>
    </submittedName>
</protein>
<organism evidence="1 2">
    <name type="scientific">Chitinophaga japonensis</name>
    <name type="common">Flexibacter japonensis</name>
    <dbReference type="NCBI Taxonomy" id="104662"/>
    <lineage>
        <taxon>Bacteria</taxon>
        <taxon>Pseudomonadati</taxon>
        <taxon>Bacteroidota</taxon>
        <taxon>Chitinophagia</taxon>
        <taxon>Chitinophagales</taxon>
        <taxon>Chitinophagaceae</taxon>
        <taxon>Chitinophaga</taxon>
    </lineage>
</organism>
<reference evidence="1 2" key="1">
    <citation type="journal article" date="2013" name="Stand. Genomic Sci.">
        <title>Genomic Encyclopedia of Type Strains, Phase I: The one thousand microbial genomes (KMG-I) project.</title>
        <authorList>
            <person name="Kyrpides N.C."/>
            <person name="Woyke T."/>
            <person name="Eisen J.A."/>
            <person name="Garrity G."/>
            <person name="Lilburn T.G."/>
            <person name="Beck B.J."/>
            <person name="Whitman W.B."/>
            <person name="Hugenholtz P."/>
            <person name="Klenk H.P."/>
        </authorList>
    </citation>
    <scope>NUCLEOTIDE SEQUENCE [LARGE SCALE GENOMIC DNA]</scope>
    <source>
        <strain evidence="1 2">DSM 13484</strain>
    </source>
</reference>
<dbReference type="EMBL" id="VLLG01000003">
    <property type="protein sequence ID" value="TWI87946.1"/>
    <property type="molecule type" value="Genomic_DNA"/>
</dbReference>
<dbReference type="Proteomes" id="UP000316778">
    <property type="component" value="Unassembled WGS sequence"/>
</dbReference>
<sequence length="172" mass="20032">MTYIQSQITLIDEKITKGYPAPAVDFNDPNWTEKLSVIELAYREKVKEELLHIKQAINEYLEKEHYRNIPEVACYIRTTRKLNGYLIPTIDEIAADHKNLLLALALFIMRDLMPDARDELVYFNNLMQECRKHKIDYAPYIKKLLPLAGDKVRFGNYSVKSVFESAPYLCAS</sequence>
<evidence type="ECO:0000313" key="1">
    <source>
        <dbReference type="EMBL" id="TWI87946.1"/>
    </source>
</evidence>
<evidence type="ECO:0000313" key="2">
    <source>
        <dbReference type="Proteomes" id="UP000316778"/>
    </source>
</evidence>
<gene>
    <name evidence="1" type="ORF">LX66_2020</name>
</gene>
<dbReference type="OrthoDB" id="658986at2"/>
<accession>A0A562T4F9</accession>
<keyword evidence="2" id="KW-1185">Reference proteome</keyword>
<name>A0A562T4F9_CHIJA</name>
<proteinExistence type="predicted"/>
<dbReference type="AlphaFoldDB" id="A0A562T4F9"/>